<dbReference type="PANTHER" id="PTHR21208:SF1">
    <property type="entry name" value="ADP-DEPENDENT GLUCOKINASE"/>
    <property type="match status" value="1"/>
</dbReference>
<evidence type="ECO:0000256" key="6">
    <source>
        <dbReference type="ARBA" id="ARBA00023152"/>
    </source>
</evidence>
<dbReference type="InterPro" id="IPR029056">
    <property type="entry name" value="Ribokinase-like"/>
</dbReference>
<reference evidence="7" key="1">
    <citation type="submission" date="2022-01" db="EMBL/GenBank/DDBJ databases">
        <authorList>
            <person name="King R."/>
        </authorList>
    </citation>
    <scope>NUCLEOTIDE SEQUENCE</scope>
</reference>
<keyword evidence="1" id="KW-0963">Cytoplasm</keyword>
<accession>A0A9P0DWH5</accession>
<dbReference type="GO" id="GO:0046872">
    <property type="term" value="F:metal ion binding"/>
    <property type="evidence" value="ECO:0007669"/>
    <property type="project" value="UniProtKB-KW"/>
</dbReference>
<evidence type="ECO:0000313" key="8">
    <source>
        <dbReference type="Proteomes" id="UP001152798"/>
    </source>
</evidence>
<dbReference type="GO" id="GO:0006006">
    <property type="term" value="P:glucose metabolic process"/>
    <property type="evidence" value="ECO:0007669"/>
    <property type="project" value="TreeGrafter"/>
</dbReference>
<keyword evidence="3" id="KW-0479">Metal-binding</keyword>
<name>A0A9P0DWH5_NEZVI</name>
<proteinExistence type="predicted"/>
<evidence type="ECO:0000256" key="5">
    <source>
        <dbReference type="ARBA" id="ARBA00022842"/>
    </source>
</evidence>
<evidence type="ECO:0000256" key="1">
    <source>
        <dbReference type="ARBA" id="ARBA00022490"/>
    </source>
</evidence>
<dbReference type="GO" id="GO:0005783">
    <property type="term" value="C:endoplasmic reticulum"/>
    <property type="evidence" value="ECO:0007669"/>
    <property type="project" value="TreeGrafter"/>
</dbReference>
<keyword evidence="2" id="KW-0808">Transferase</keyword>
<evidence type="ECO:0000256" key="2">
    <source>
        <dbReference type="ARBA" id="ARBA00022679"/>
    </source>
</evidence>
<dbReference type="AlphaFoldDB" id="A0A9P0DWH5"/>
<dbReference type="PANTHER" id="PTHR21208">
    <property type="entry name" value="ADP-DEPENDENT GLUCOKINASE"/>
    <property type="match status" value="1"/>
</dbReference>
<organism evidence="7 8">
    <name type="scientific">Nezara viridula</name>
    <name type="common">Southern green stink bug</name>
    <name type="synonym">Cimex viridulus</name>
    <dbReference type="NCBI Taxonomy" id="85310"/>
    <lineage>
        <taxon>Eukaryota</taxon>
        <taxon>Metazoa</taxon>
        <taxon>Ecdysozoa</taxon>
        <taxon>Arthropoda</taxon>
        <taxon>Hexapoda</taxon>
        <taxon>Insecta</taxon>
        <taxon>Pterygota</taxon>
        <taxon>Neoptera</taxon>
        <taxon>Paraneoptera</taxon>
        <taxon>Hemiptera</taxon>
        <taxon>Heteroptera</taxon>
        <taxon>Panheteroptera</taxon>
        <taxon>Pentatomomorpha</taxon>
        <taxon>Pentatomoidea</taxon>
        <taxon>Pentatomidae</taxon>
        <taxon>Pentatominae</taxon>
        <taxon>Nezara</taxon>
    </lineage>
</organism>
<dbReference type="SUPFAM" id="SSF53613">
    <property type="entry name" value="Ribokinase-like"/>
    <property type="match status" value="1"/>
</dbReference>
<dbReference type="Pfam" id="PF04587">
    <property type="entry name" value="ADP_PFK_GK"/>
    <property type="match status" value="1"/>
</dbReference>
<dbReference type="EMBL" id="OV725077">
    <property type="protein sequence ID" value="CAH1389274.1"/>
    <property type="molecule type" value="Genomic_DNA"/>
</dbReference>
<dbReference type="InterPro" id="IPR007666">
    <property type="entry name" value="ADP_PFK/GK"/>
</dbReference>
<evidence type="ECO:0000256" key="4">
    <source>
        <dbReference type="ARBA" id="ARBA00022777"/>
    </source>
</evidence>
<keyword evidence="6" id="KW-0324">Glycolysis</keyword>
<dbReference type="GO" id="GO:0043843">
    <property type="term" value="F:ADP-specific glucokinase activity"/>
    <property type="evidence" value="ECO:0007669"/>
    <property type="project" value="TreeGrafter"/>
</dbReference>
<keyword evidence="5" id="KW-0460">Magnesium</keyword>
<keyword evidence="8" id="KW-1185">Reference proteome</keyword>
<evidence type="ECO:0000256" key="3">
    <source>
        <dbReference type="ARBA" id="ARBA00022723"/>
    </source>
</evidence>
<protein>
    <recommendedName>
        <fullName evidence="9">ADP-dependent glucokinase</fullName>
    </recommendedName>
</protein>
<evidence type="ECO:0000313" key="7">
    <source>
        <dbReference type="EMBL" id="CAH1389274.1"/>
    </source>
</evidence>
<evidence type="ECO:0008006" key="9">
    <source>
        <dbReference type="Google" id="ProtNLM"/>
    </source>
</evidence>
<gene>
    <name evidence="7" type="ORF">NEZAVI_LOCUS709</name>
</gene>
<dbReference type="OrthoDB" id="5847021at2759"/>
<dbReference type="GO" id="GO:0006096">
    <property type="term" value="P:glycolytic process"/>
    <property type="evidence" value="ECO:0007669"/>
    <property type="project" value="UniProtKB-KW"/>
</dbReference>
<dbReference type="Gene3D" id="3.40.1190.20">
    <property type="match status" value="1"/>
</dbReference>
<sequence length="479" mass="54006">MVKMGFNDRALTFGTLFSVLCILYSIYRRDPTVDLQERLVRVINGLIQVEDQHITVTPKVVIGYGACVDLFVNAKDLLPYKDEIGFPEHFDNINSIDEFYKSFAYFFQHGAASERFMTNSTLFDTLIKDAEKLPDSRYEIGGNAPVMAIRLFHEGCDVTLASTLTPKHLKSIPSGIKVVGETVTRDDIHLILEYKAQEKWGPYTAPRANRYILHNDQHNPYIRPLEALQEHLTQSSPDLFVVSALQLMDNYGYPVGVRTERLKKIMKQIKSLPRKTKIHFEMASFTEEALIKNLQEYIIPYVDSIGMNEQELANLYSVYKYGNISFVSDSRPRVAVVLDHMRSIFKILRSWSRLTIGTRRLNRIHVHTLAFQAILTTKDSPWKQNDVAAAKASLTAFRHVCDSSQVEAERATVLMDDSFSLSLAGIEGRVWLKPEETPVPCWDEGDTNICVAPGLVCKHATKTAGGGDNISAAALAVQL</sequence>
<dbReference type="PROSITE" id="PS51255">
    <property type="entry name" value="ADPK"/>
    <property type="match status" value="1"/>
</dbReference>
<keyword evidence="4" id="KW-0418">Kinase</keyword>
<dbReference type="Proteomes" id="UP001152798">
    <property type="component" value="Chromosome 1"/>
</dbReference>